<dbReference type="RefSeq" id="WP_207333340.1">
    <property type="nucleotide sequence ID" value="NZ_JAFMYU010000001.1"/>
</dbReference>
<proteinExistence type="predicted"/>
<reference evidence="1 2" key="1">
    <citation type="submission" date="2021-03" db="EMBL/GenBank/DDBJ databases">
        <title>Fibrella sp. HMF5036 genome sequencing and assembly.</title>
        <authorList>
            <person name="Kang H."/>
            <person name="Kim H."/>
            <person name="Bae S."/>
            <person name="Joh K."/>
        </authorList>
    </citation>
    <scope>NUCLEOTIDE SEQUENCE [LARGE SCALE GENOMIC DNA]</scope>
    <source>
        <strain evidence="1 2">HMF5036</strain>
    </source>
</reference>
<name>A0A939FZ19_9BACT</name>
<accession>A0A939FZ19</accession>
<dbReference type="Proteomes" id="UP000664795">
    <property type="component" value="Unassembled WGS sequence"/>
</dbReference>
<dbReference type="AlphaFoldDB" id="A0A939FZ19"/>
<gene>
    <name evidence="1" type="ORF">J2I48_00080</name>
</gene>
<dbReference type="EMBL" id="JAFMYU010000001">
    <property type="protein sequence ID" value="MBO0929367.1"/>
    <property type="molecule type" value="Genomic_DNA"/>
</dbReference>
<organism evidence="1 2">
    <name type="scientific">Fibrella aquatilis</name>
    <dbReference type="NCBI Taxonomy" id="2817059"/>
    <lineage>
        <taxon>Bacteria</taxon>
        <taxon>Pseudomonadati</taxon>
        <taxon>Bacteroidota</taxon>
        <taxon>Cytophagia</taxon>
        <taxon>Cytophagales</taxon>
        <taxon>Spirosomataceae</taxon>
        <taxon>Fibrella</taxon>
    </lineage>
</organism>
<sequence>MTRQITKNQFLSHRIELYQHNRIPGPSCAHWYYIVTEVIKVTLLLWLGFRALSKPVYRSRPQSGNTLFNNLLTEN</sequence>
<evidence type="ECO:0000313" key="1">
    <source>
        <dbReference type="EMBL" id="MBO0929367.1"/>
    </source>
</evidence>
<keyword evidence="2" id="KW-1185">Reference proteome</keyword>
<protein>
    <submittedName>
        <fullName evidence="1">Uncharacterized protein</fullName>
    </submittedName>
</protein>
<comment type="caution">
    <text evidence="1">The sequence shown here is derived from an EMBL/GenBank/DDBJ whole genome shotgun (WGS) entry which is preliminary data.</text>
</comment>
<evidence type="ECO:0000313" key="2">
    <source>
        <dbReference type="Proteomes" id="UP000664795"/>
    </source>
</evidence>